<dbReference type="Proteomes" id="UP001519342">
    <property type="component" value="Unassembled WGS sequence"/>
</dbReference>
<keyword evidence="2" id="KW-1185">Reference proteome</keyword>
<comment type="caution">
    <text evidence="1">The sequence shown here is derived from an EMBL/GenBank/DDBJ whole genome shotgun (WGS) entry which is preliminary data.</text>
</comment>
<reference evidence="1 2" key="1">
    <citation type="submission" date="2021-03" db="EMBL/GenBank/DDBJ databases">
        <title>Genomic Encyclopedia of Type Strains, Phase IV (KMG-IV): sequencing the most valuable type-strain genomes for metagenomic binning, comparative biology and taxonomic classification.</title>
        <authorList>
            <person name="Goeker M."/>
        </authorList>
    </citation>
    <scope>NUCLEOTIDE SEQUENCE [LARGE SCALE GENOMIC DNA]</scope>
    <source>
        <strain evidence="1 2">DSM 24004</strain>
    </source>
</reference>
<proteinExistence type="predicted"/>
<accession>A0ABS4GEY7</accession>
<protein>
    <submittedName>
        <fullName evidence="1">Uncharacterized protein</fullName>
    </submittedName>
</protein>
<gene>
    <name evidence="1" type="ORF">J2Z76_002121</name>
</gene>
<sequence length="185" mass="21509">MKEISIVLTQTNTIISKTLKAFSKKPYNHISISLTDDCSTMYSFGRKIMWCPLIGGFVKEDINSGVFKMHPETKCKIYKLEVTDSEYNIIMKRLNRFIDSPNNFRYGILNVFLMYFNVAPKREYCYVCSSFVSYLLWGIIPLKKEVSLVTPDDYNSMDLKTIYEGKLHDYVKNNNTNSSFANSYI</sequence>
<name>A0ABS4GEY7_9FIRM</name>
<dbReference type="EMBL" id="JAGGKS010000006">
    <property type="protein sequence ID" value="MBP1926256.1"/>
    <property type="molecule type" value="Genomic_DNA"/>
</dbReference>
<evidence type="ECO:0000313" key="2">
    <source>
        <dbReference type="Proteomes" id="UP001519342"/>
    </source>
</evidence>
<dbReference type="Gene3D" id="3.90.1720.10">
    <property type="entry name" value="endopeptidase domain like (from Nostoc punctiforme)"/>
    <property type="match status" value="1"/>
</dbReference>
<organism evidence="1 2">
    <name type="scientific">Sedimentibacter acidaminivorans</name>
    <dbReference type="NCBI Taxonomy" id="913099"/>
    <lineage>
        <taxon>Bacteria</taxon>
        <taxon>Bacillati</taxon>
        <taxon>Bacillota</taxon>
        <taxon>Tissierellia</taxon>
        <taxon>Sedimentibacter</taxon>
    </lineage>
</organism>
<dbReference type="RefSeq" id="WP_209511994.1">
    <property type="nucleotide sequence ID" value="NZ_JAGGKS010000006.1"/>
</dbReference>
<evidence type="ECO:0000313" key="1">
    <source>
        <dbReference type="EMBL" id="MBP1926256.1"/>
    </source>
</evidence>